<evidence type="ECO:0008006" key="3">
    <source>
        <dbReference type="Google" id="ProtNLM"/>
    </source>
</evidence>
<dbReference type="EMBL" id="JAPEUX010000009">
    <property type="protein sequence ID" value="KAJ4345859.1"/>
    <property type="molecule type" value="Genomic_DNA"/>
</dbReference>
<evidence type="ECO:0000313" key="1">
    <source>
        <dbReference type="EMBL" id="KAJ4345859.1"/>
    </source>
</evidence>
<gene>
    <name evidence="1" type="ORF">N0V89_011994</name>
</gene>
<dbReference type="GeneID" id="80915524"/>
<dbReference type="RefSeq" id="XP_056066023.1">
    <property type="nucleotide sequence ID" value="XM_056220720.1"/>
</dbReference>
<name>A0A9W9C699_9PLEO</name>
<proteinExistence type="predicted"/>
<organism evidence="1 2">
    <name type="scientific">Didymosphaeria variabile</name>
    <dbReference type="NCBI Taxonomy" id="1932322"/>
    <lineage>
        <taxon>Eukaryota</taxon>
        <taxon>Fungi</taxon>
        <taxon>Dikarya</taxon>
        <taxon>Ascomycota</taxon>
        <taxon>Pezizomycotina</taxon>
        <taxon>Dothideomycetes</taxon>
        <taxon>Pleosporomycetidae</taxon>
        <taxon>Pleosporales</taxon>
        <taxon>Massarineae</taxon>
        <taxon>Didymosphaeriaceae</taxon>
        <taxon>Didymosphaeria</taxon>
    </lineage>
</organism>
<accession>A0A9W9C699</accession>
<protein>
    <recommendedName>
        <fullName evidence="3">F-box domain-containing protein</fullName>
    </recommendedName>
</protein>
<dbReference type="AlphaFoldDB" id="A0A9W9C699"/>
<comment type="caution">
    <text evidence="1">The sequence shown here is derived from an EMBL/GenBank/DDBJ whole genome shotgun (WGS) entry which is preliminary data.</text>
</comment>
<reference evidence="1" key="1">
    <citation type="submission" date="2022-10" db="EMBL/GenBank/DDBJ databases">
        <title>Tapping the CABI collections for fungal endophytes: first genome assemblies for Collariella, Neodidymelliopsis, Ascochyta clinopodiicola, Didymella pomorum, Didymosphaeria variabile, Neocosmospora piperis and Neocucurbitaria cava.</title>
        <authorList>
            <person name="Hill R."/>
        </authorList>
    </citation>
    <scope>NUCLEOTIDE SEQUENCE</scope>
    <source>
        <strain evidence="1">IMI 356815</strain>
    </source>
</reference>
<dbReference type="OrthoDB" id="5421601at2759"/>
<keyword evidence="2" id="KW-1185">Reference proteome</keyword>
<dbReference type="Proteomes" id="UP001140513">
    <property type="component" value="Unassembled WGS sequence"/>
</dbReference>
<evidence type="ECO:0000313" key="2">
    <source>
        <dbReference type="Proteomes" id="UP001140513"/>
    </source>
</evidence>
<sequence length="397" mass="44705">MALAALPCELLDIIIVYSLPSSFENLATTCKRIYARCTPFIKRHNELRYRFQDFYYDYERDSLVAASDLISLIAADPIVAQYIHTANLVHDSKFLRHARARGKPPKSVPSIEGGGAIVQLFANSTYLQRARLDWREHYTTFAEDVREMRYSQHGSVFLLTLLGYTENLTIPGSWKQNATTTRLLDVIVMEARKPNFQPSSPGLRRLTAFHGEYSTSETNDWGMDWDICKFINAVARKAGSHLEEFSVTLHESGGSILPGKASTRGFKKLKKFELPLKVVTCNLNAAGVTGNIATSLQRLIASDPFIRDLIPTSVRHLSIKSEGLGPYDKGLDALFGRFRAVRRSQLPNLQELHIACKQEADNTYKQQCNKIVAEGKREGVIVHLEAYEYSGGINWDE</sequence>